<dbReference type="RefSeq" id="WP_194114816.1">
    <property type="nucleotide sequence ID" value="NZ_JADFUA010000001.1"/>
</dbReference>
<dbReference type="Gene3D" id="3.40.1410.10">
    <property type="entry name" value="Chorismate lyase-like"/>
    <property type="match status" value="1"/>
</dbReference>
<evidence type="ECO:0000313" key="2">
    <source>
        <dbReference type="EMBL" id="MBE9608324.1"/>
    </source>
</evidence>
<gene>
    <name evidence="2" type="ORF">INR99_03085</name>
</gene>
<dbReference type="AlphaFoldDB" id="A0A8J7FKX0"/>
<keyword evidence="3" id="KW-1185">Reference proteome</keyword>
<dbReference type="PANTHER" id="PTHR44846:SF1">
    <property type="entry name" value="MANNOSYL-D-GLYCERATE TRANSPORT_METABOLISM SYSTEM REPRESSOR MNGR-RELATED"/>
    <property type="match status" value="1"/>
</dbReference>
<dbReference type="InterPro" id="IPR011663">
    <property type="entry name" value="UTRA"/>
</dbReference>
<dbReference type="Proteomes" id="UP000604481">
    <property type="component" value="Unassembled WGS sequence"/>
</dbReference>
<dbReference type="GO" id="GO:0003677">
    <property type="term" value="F:DNA binding"/>
    <property type="evidence" value="ECO:0007669"/>
    <property type="project" value="InterPro"/>
</dbReference>
<dbReference type="GO" id="GO:0045892">
    <property type="term" value="P:negative regulation of DNA-templated transcription"/>
    <property type="evidence" value="ECO:0007669"/>
    <property type="project" value="TreeGrafter"/>
</dbReference>
<organism evidence="2 3">
    <name type="scientific">Chitinilyticum piscinae</name>
    <dbReference type="NCBI Taxonomy" id="2866724"/>
    <lineage>
        <taxon>Bacteria</taxon>
        <taxon>Pseudomonadati</taxon>
        <taxon>Pseudomonadota</taxon>
        <taxon>Betaproteobacteria</taxon>
        <taxon>Neisseriales</taxon>
        <taxon>Chitinibacteraceae</taxon>
        <taxon>Chitinilyticum</taxon>
    </lineage>
</organism>
<evidence type="ECO:0000313" key="3">
    <source>
        <dbReference type="Proteomes" id="UP000604481"/>
    </source>
</evidence>
<dbReference type="EMBL" id="JADFUA010000001">
    <property type="protein sequence ID" value="MBE9608324.1"/>
    <property type="molecule type" value="Genomic_DNA"/>
</dbReference>
<dbReference type="SUPFAM" id="SSF64288">
    <property type="entry name" value="Chorismate lyase-like"/>
    <property type="match status" value="1"/>
</dbReference>
<protein>
    <submittedName>
        <fullName evidence="2">GntR family transcriptional regulator</fullName>
    </submittedName>
</protein>
<comment type="caution">
    <text evidence="2">The sequence shown here is derived from an EMBL/GenBank/DDBJ whole genome shotgun (WGS) entry which is preliminary data.</text>
</comment>
<reference evidence="2 3" key="1">
    <citation type="submission" date="2020-10" db="EMBL/GenBank/DDBJ databases">
        <title>The genome sequence of Chitinilyticum litopenaei 4Y14.</title>
        <authorList>
            <person name="Liu Y."/>
        </authorList>
    </citation>
    <scope>NUCLEOTIDE SEQUENCE [LARGE SCALE GENOMIC DNA]</scope>
    <source>
        <strain evidence="2 3">4Y14</strain>
    </source>
</reference>
<dbReference type="PANTHER" id="PTHR44846">
    <property type="entry name" value="MANNOSYL-D-GLYCERATE TRANSPORT/METABOLISM SYSTEM REPRESSOR MNGR-RELATED"/>
    <property type="match status" value="1"/>
</dbReference>
<dbReference type="Pfam" id="PF07702">
    <property type="entry name" value="UTRA"/>
    <property type="match status" value="1"/>
</dbReference>
<name>A0A8J7FKX0_9NEIS</name>
<dbReference type="SMART" id="SM00866">
    <property type="entry name" value="UTRA"/>
    <property type="match status" value="1"/>
</dbReference>
<evidence type="ECO:0000259" key="1">
    <source>
        <dbReference type="SMART" id="SM00866"/>
    </source>
</evidence>
<accession>A0A8J7FKX0</accession>
<feature type="domain" description="UbiC transcription regulator-associated" evidence="1">
    <location>
        <begin position="107"/>
        <end position="243"/>
    </location>
</feature>
<sequence length="250" mass="27952">MTATLQASRKLLALAPDSALPQPPALQFFQKLRIAVCAGYWLPSETLPDAATMASATNLPLLDIDTALSLLCEENWIARTDDGHFRITPKIDQPVSRLSNLSDMLRARGFTPGSRWIARSVTEPDLNEQWRLDLLAGARVSRLERLRLANEEIIGYERSTLPVSILPDPLQVGNSLYQYLGDNQLHIARAVEEIEAVVCDSEMAARSGLREGLPLLKLTRVSALQNGQLIELSYSFFRSDYYHYVVELND</sequence>
<proteinExistence type="predicted"/>
<dbReference type="InterPro" id="IPR028978">
    <property type="entry name" value="Chorismate_lyase_/UTRA_dom_sf"/>
</dbReference>
<dbReference type="InterPro" id="IPR050679">
    <property type="entry name" value="Bact_HTH_transcr_reg"/>
</dbReference>